<dbReference type="EMBL" id="CACVBM020001143">
    <property type="protein sequence ID" value="CAA7034221.1"/>
    <property type="molecule type" value="Genomic_DNA"/>
</dbReference>
<dbReference type="PRINTS" id="PR00370">
    <property type="entry name" value="FMOXYGENASE"/>
</dbReference>
<name>A0A6D2J2V1_9BRAS</name>
<evidence type="ECO:0000256" key="2">
    <source>
        <dbReference type="ARBA" id="ARBA00022630"/>
    </source>
</evidence>
<gene>
    <name evidence="8" type="ORF">MERR_LOCUS21456</name>
</gene>
<dbReference type="InterPro" id="IPR050346">
    <property type="entry name" value="FMO-like"/>
</dbReference>
<evidence type="ECO:0000256" key="5">
    <source>
        <dbReference type="ARBA" id="ARBA00023002"/>
    </source>
</evidence>
<evidence type="ECO:0000256" key="4">
    <source>
        <dbReference type="ARBA" id="ARBA00022857"/>
    </source>
</evidence>
<comment type="similarity">
    <text evidence="1 7">Belongs to the FMO family.</text>
</comment>
<reference evidence="8" key="1">
    <citation type="submission" date="2020-01" db="EMBL/GenBank/DDBJ databases">
        <authorList>
            <person name="Mishra B."/>
        </authorList>
    </citation>
    <scope>NUCLEOTIDE SEQUENCE [LARGE SCALE GENOMIC DNA]</scope>
</reference>
<dbReference type="AlphaFoldDB" id="A0A6D2J2V1"/>
<evidence type="ECO:0000256" key="6">
    <source>
        <dbReference type="ARBA" id="ARBA00023033"/>
    </source>
</evidence>
<dbReference type="OrthoDB" id="66881at2759"/>
<organism evidence="8 9">
    <name type="scientific">Microthlaspi erraticum</name>
    <dbReference type="NCBI Taxonomy" id="1685480"/>
    <lineage>
        <taxon>Eukaryota</taxon>
        <taxon>Viridiplantae</taxon>
        <taxon>Streptophyta</taxon>
        <taxon>Embryophyta</taxon>
        <taxon>Tracheophyta</taxon>
        <taxon>Spermatophyta</taxon>
        <taxon>Magnoliopsida</taxon>
        <taxon>eudicotyledons</taxon>
        <taxon>Gunneridae</taxon>
        <taxon>Pentapetalae</taxon>
        <taxon>rosids</taxon>
        <taxon>malvids</taxon>
        <taxon>Brassicales</taxon>
        <taxon>Brassicaceae</taxon>
        <taxon>Coluteocarpeae</taxon>
        <taxon>Microthlaspi</taxon>
    </lineage>
</organism>
<dbReference type="GO" id="GO:0050660">
    <property type="term" value="F:flavin adenine dinucleotide binding"/>
    <property type="evidence" value="ECO:0007669"/>
    <property type="project" value="InterPro"/>
</dbReference>
<dbReference type="FunFam" id="3.50.50.60:FF:000099">
    <property type="entry name" value="Flavin-containing monooxygenase"/>
    <property type="match status" value="1"/>
</dbReference>
<comment type="cofactor">
    <cofactor evidence="7">
        <name>FAD</name>
        <dbReference type="ChEBI" id="CHEBI:57692"/>
    </cofactor>
</comment>
<sequence>MASSTSIKSRHVAVIGAGAAGLVAARELRREGHSVVVFERQKEVGGTWIYTDHVESDPLSVNPTRLVVHSSVYDSLRTNLPRECMGFRDFPFAIRSGESRDPRRFPSHGEVLAYLQDFSKEFGIEELIRFETTVVRVSPAAKTDGGERIGNWRIESTEKEKKSHHRDEIYDAVVVCNGHYIEPRLAEIPGISSWPGEEMHSHNYRLPQPFKDQVVVLIGNSSSGDDISRDIAGFAKEVHVASWSNPADTYIKQTGHNNLWMHSMIERVLENGSVVFQNGKTILAHVIMHCTGYKYDFSFLDTNGSVTVDDNRVGPLYKHIFPPALAPSLSFVGIPCKVIPFPMFELQSKWIAGVLSGLIKLPSVDDMLMEIKNLYATLEGEGVPKRYTHSLGINHFEYNDWFASEYGCSGTEEWRKEMFLTSFMRKMEHPETYRDEWEDHHHLVAQAYQDFSLYISTKI</sequence>
<keyword evidence="5 7" id="KW-0560">Oxidoreductase</keyword>
<dbReference type="InterPro" id="IPR036188">
    <property type="entry name" value="FAD/NAD-bd_sf"/>
</dbReference>
<keyword evidence="3 7" id="KW-0274">FAD</keyword>
<dbReference type="Gene3D" id="3.50.50.60">
    <property type="entry name" value="FAD/NAD(P)-binding domain"/>
    <property type="match status" value="2"/>
</dbReference>
<dbReference type="InterPro" id="IPR000960">
    <property type="entry name" value="Flavin_mOase"/>
</dbReference>
<dbReference type="GO" id="GO:0050661">
    <property type="term" value="F:NADP binding"/>
    <property type="evidence" value="ECO:0007669"/>
    <property type="project" value="InterPro"/>
</dbReference>
<proteinExistence type="inferred from homology"/>
<keyword evidence="9" id="KW-1185">Reference proteome</keyword>
<dbReference type="Pfam" id="PF00743">
    <property type="entry name" value="FMO-like"/>
    <property type="match status" value="2"/>
</dbReference>
<keyword evidence="4" id="KW-0521">NADP</keyword>
<dbReference type="PIRSF" id="PIRSF000332">
    <property type="entry name" value="FMO"/>
    <property type="match status" value="1"/>
</dbReference>
<evidence type="ECO:0000313" key="8">
    <source>
        <dbReference type="EMBL" id="CAA7034221.1"/>
    </source>
</evidence>
<evidence type="ECO:0000313" key="9">
    <source>
        <dbReference type="Proteomes" id="UP000467841"/>
    </source>
</evidence>
<keyword evidence="2 7" id="KW-0285">Flavoprotein</keyword>
<dbReference type="GO" id="GO:0004499">
    <property type="term" value="F:N,N-dimethylaniline monooxygenase activity"/>
    <property type="evidence" value="ECO:0007669"/>
    <property type="project" value="InterPro"/>
</dbReference>
<dbReference type="SUPFAM" id="SSF51905">
    <property type="entry name" value="FAD/NAD(P)-binding domain"/>
    <property type="match status" value="2"/>
</dbReference>
<evidence type="ECO:0000256" key="7">
    <source>
        <dbReference type="RuleBase" id="RU361177"/>
    </source>
</evidence>
<dbReference type="EC" id="1.-.-.-" evidence="7"/>
<keyword evidence="6 7" id="KW-0503">Monooxygenase</keyword>
<dbReference type="Proteomes" id="UP000467841">
    <property type="component" value="Unassembled WGS sequence"/>
</dbReference>
<protein>
    <recommendedName>
        <fullName evidence="7">Flavin-containing monooxygenase</fullName>
        <ecNumber evidence="7">1.-.-.-</ecNumber>
    </recommendedName>
</protein>
<dbReference type="PANTHER" id="PTHR23023">
    <property type="entry name" value="DIMETHYLANILINE MONOOXYGENASE"/>
    <property type="match status" value="1"/>
</dbReference>
<dbReference type="InterPro" id="IPR020946">
    <property type="entry name" value="Flavin_mOase-like"/>
</dbReference>
<comment type="caution">
    <text evidence="8">The sequence shown here is derived from an EMBL/GenBank/DDBJ whole genome shotgun (WGS) entry which is preliminary data.</text>
</comment>
<evidence type="ECO:0000256" key="1">
    <source>
        <dbReference type="ARBA" id="ARBA00009183"/>
    </source>
</evidence>
<evidence type="ECO:0000256" key="3">
    <source>
        <dbReference type="ARBA" id="ARBA00022827"/>
    </source>
</evidence>
<accession>A0A6D2J2V1</accession>